<organism evidence="3">
    <name type="scientific">Populus alba</name>
    <name type="common">White poplar</name>
    <dbReference type="NCBI Taxonomy" id="43335"/>
    <lineage>
        <taxon>Eukaryota</taxon>
        <taxon>Viridiplantae</taxon>
        <taxon>Streptophyta</taxon>
        <taxon>Embryophyta</taxon>
        <taxon>Tracheophyta</taxon>
        <taxon>Spermatophyta</taxon>
        <taxon>Magnoliopsida</taxon>
        <taxon>eudicotyledons</taxon>
        <taxon>Gunneridae</taxon>
        <taxon>Pentapetalae</taxon>
        <taxon>rosids</taxon>
        <taxon>fabids</taxon>
        <taxon>Malpighiales</taxon>
        <taxon>Salicaceae</taxon>
        <taxon>Saliceae</taxon>
        <taxon>Populus</taxon>
    </lineage>
</organism>
<feature type="compositionally biased region" description="Acidic residues" evidence="1">
    <location>
        <begin position="328"/>
        <end position="340"/>
    </location>
</feature>
<evidence type="ECO:0000256" key="1">
    <source>
        <dbReference type="SAM" id="MobiDB-lite"/>
    </source>
</evidence>
<dbReference type="STRING" id="43335.A0A4U5R477"/>
<dbReference type="EMBL" id="RCHU01000001">
    <property type="protein sequence ID" value="TKS18652.1"/>
    <property type="molecule type" value="Genomic_DNA"/>
</dbReference>
<dbReference type="Pfam" id="PF00226">
    <property type="entry name" value="DnaJ"/>
    <property type="match status" value="1"/>
</dbReference>
<name>A0A4U5R477_POPAL</name>
<proteinExistence type="predicted"/>
<dbReference type="AlphaFoldDB" id="A0A4U5R477"/>
<dbReference type="Pfam" id="PF14308">
    <property type="entry name" value="DnaJ-X"/>
    <property type="match status" value="1"/>
</dbReference>
<sequence length="381" mass="43135">MVKESEYYDVLGVSPSASEEEIRKAYYLKARQVHPDKNPDDPQAAERFQVLGEAYQVLSDPVQRDAYDRNGKYCISRETMLDPTAVFALLFGSELFEDYVGHLSVTSMASSELASESGNPDKVHEKLKAVQKEREEKLARFLKDFLNQYAQGDRIGFLRRAESEAKRLSDAAFGVDILHTIGYIYSRQAAQELGKKAIYLGVPFLAEWVRNKGHFWKSQITAAKGAFQLLQLQEDMRRQFKMDGSGPGNDVESHLLSNKDTLMNSLWKLNVVDIEITVIHVCQMVLKENNARKEELKARALALKILGRIFQERQSRNGATSKGKNAVETDDDDDDSSSEEDSPRALSYRTPLLTQGIGRLFRCLCNPAFDVDDEEIVYKSK</sequence>
<dbReference type="Gene3D" id="1.10.287.110">
    <property type="entry name" value="DnaJ domain"/>
    <property type="match status" value="1"/>
</dbReference>
<comment type="caution">
    <text evidence="3">The sequence shown here is derived from an EMBL/GenBank/DDBJ whole genome shotgun (WGS) entry which is preliminary data.</text>
</comment>
<gene>
    <name evidence="3" type="ORF">D5086_0000003210</name>
</gene>
<feature type="domain" description="J" evidence="2">
    <location>
        <begin position="6"/>
        <end position="71"/>
    </location>
</feature>
<dbReference type="PROSITE" id="PS50076">
    <property type="entry name" value="DNAJ_2"/>
    <property type="match status" value="1"/>
</dbReference>
<evidence type="ECO:0000313" key="3">
    <source>
        <dbReference type="EMBL" id="TKS18652.1"/>
    </source>
</evidence>
<dbReference type="SMART" id="SM00271">
    <property type="entry name" value="DnaJ"/>
    <property type="match status" value="1"/>
</dbReference>
<accession>A0A4U5R477</accession>
<dbReference type="InterPro" id="IPR036869">
    <property type="entry name" value="J_dom_sf"/>
</dbReference>
<dbReference type="InterPro" id="IPR018253">
    <property type="entry name" value="DnaJ_domain_CS"/>
</dbReference>
<dbReference type="InterPro" id="IPR026894">
    <property type="entry name" value="DnaJ_X"/>
</dbReference>
<dbReference type="PANTHER" id="PTHR44094:SF14">
    <property type="entry name" value="DNAJ HEAT SHOCK N-TERMINAL DOMAIN-CONTAINING PROTEIN"/>
    <property type="match status" value="1"/>
</dbReference>
<reference evidence="3" key="1">
    <citation type="submission" date="2018-10" db="EMBL/GenBank/DDBJ databases">
        <title>Population genomic analysis revealed the cold adaptation of white poplar.</title>
        <authorList>
            <person name="Liu Y.-J."/>
        </authorList>
    </citation>
    <scope>NUCLEOTIDE SEQUENCE [LARGE SCALE GENOMIC DNA]</scope>
    <source>
        <strain evidence="3">PAL-ZL1</strain>
    </source>
</reference>
<dbReference type="InterPro" id="IPR052423">
    <property type="entry name" value="EMIR"/>
</dbReference>
<dbReference type="PANTHER" id="PTHR44094">
    <property type="entry name" value="DNAJ HEAT SHOCK N-TERMINAL DOMAIN-CONTAINING PROTEIN"/>
    <property type="match status" value="1"/>
</dbReference>
<dbReference type="CDD" id="cd06257">
    <property type="entry name" value="DnaJ"/>
    <property type="match status" value="1"/>
</dbReference>
<evidence type="ECO:0000259" key="2">
    <source>
        <dbReference type="PROSITE" id="PS50076"/>
    </source>
</evidence>
<dbReference type="PRINTS" id="PR00625">
    <property type="entry name" value="JDOMAIN"/>
</dbReference>
<dbReference type="PROSITE" id="PS00636">
    <property type="entry name" value="DNAJ_1"/>
    <property type="match status" value="1"/>
</dbReference>
<dbReference type="InterPro" id="IPR001623">
    <property type="entry name" value="DnaJ_domain"/>
</dbReference>
<feature type="region of interest" description="Disordered" evidence="1">
    <location>
        <begin position="316"/>
        <end position="345"/>
    </location>
</feature>
<protein>
    <submittedName>
        <fullName evidence="3">Chaperone protein dnaJ 10-like isoform X3</fullName>
    </submittedName>
</protein>
<dbReference type="SUPFAM" id="SSF46565">
    <property type="entry name" value="Chaperone J-domain"/>
    <property type="match status" value="1"/>
</dbReference>